<reference evidence="4 5" key="1">
    <citation type="journal article" date="2014" name="Int. J. Syst. Evol. Microbiol.">
        <title>Complete genome sequence of Corynebacterium casei LMG S-19264T (=DSM 44701T), isolated from a smear-ripened cheese.</title>
        <authorList>
            <consortium name="US DOE Joint Genome Institute (JGI-PGF)"/>
            <person name="Walter F."/>
            <person name="Albersmeier A."/>
            <person name="Kalinowski J."/>
            <person name="Ruckert C."/>
        </authorList>
    </citation>
    <scope>NUCLEOTIDE SEQUENCE [LARGE SCALE GENOMIC DNA]</scope>
    <source>
        <strain evidence="4 5">NBRC 111766</strain>
    </source>
</reference>
<evidence type="ECO:0000313" key="5">
    <source>
        <dbReference type="Proteomes" id="UP001157355"/>
    </source>
</evidence>
<dbReference type="PANTHER" id="PTHR43877">
    <property type="entry name" value="AMINOALKYLPHOSPHONATE N-ACETYLTRANSFERASE-RELATED-RELATED"/>
    <property type="match status" value="1"/>
</dbReference>
<protein>
    <submittedName>
        <fullName evidence="4">Molybdopterin-guanine dinucleotide biosynthesis protein MobC</fullName>
    </submittedName>
</protein>
<dbReference type="InterPro" id="IPR000182">
    <property type="entry name" value="GNAT_dom"/>
</dbReference>
<feature type="domain" description="N-acetyltransferase" evidence="3">
    <location>
        <begin position="2"/>
        <end position="192"/>
    </location>
</feature>
<dbReference type="PANTHER" id="PTHR43877:SF2">
    <property type="entry name" value="AMINOALKYLPHOSPHONATE N-ACETYLTRANSFERASE-RELATED"/>
    <property type="match status" value="1"/>
</dbReference>
<keyword evidence="2" id="KW-0012">Acyltransferase</keyword>
<name>A0AA37TU26_9RHOB</name>
<evidence type="ECO:0000259" key="3">
    <source>
        <dbReference type="PROSITE" id="PS51186"/>
    </source>
</evidence>
<dbReference type="GO" id="GO:0016747">
    <property type="term" value="F:acyltransferase activity, transferring groups other than amino-acyl groups"/>
    <property type="evidence" value="ECO:0007669"/>
    <property type="project" value="InterPro"/>
</dbReference>
<gene>
    <name evidence="4" type="primary">mobC</name>
    <name evidence="4" type="ORF">GCM10010873_24970</name>
</gene>
<proteinExistence type="predicted"/>
<dbReference type="SUPFAM" id="SSF55729">
    <property type="entry name" value="Acyl-CoA N-acyltransferases (Nat)"/>
    <property type="match status" value="1"/>
</dbReference>
<keyword evidence="5" id="KW-1185">Reference proteome</keyword>
<dbReference type="Gene3D" id="3.40.630.30">
    <property type="match status" value="1"/>
</dbReference>
<accession>A0AA37TU26</accession>
<dbReference type="Proteomes" id="UP001157355">
    <property type="component" value="Unassembled WGS sequence"/>
</dbReference>
<evidence type="ECO:0000313" key="4">
    <source>
        <dbReference type="EMBL" id="GLS87523.1"/>
    </source>
</evidence>
<organism evidence="4 5">
    <name type="scientific">Cypionkella aquatica</name>
    <dbReference type="NCBI Taxonomy" id="1756042"/>
    <lineage>
        <taxon>Bacteria</taxon>
        <taxon>Pseudomonadati</taxon>
        <taxon>Pseudomonadota</taxon>
        <taxon>Alphaproteobacteria</taxon>
        <taxon>Rhodobacterales</taxon>
        <taxon>Paracoccaceae</taxon>
        <taxon>Cypionkella</taxon>
    </lineage>
</organism>
<sequence length="192" mass="20847">MIHYQHGLPEHLRPQAVALYWHAFGGKLGTVMGPAPKALHFLTRVLRANHAIVALDDAGNLLGMAGFKTAAGSFAGGEIADIRHVYGSFGAAWRLPLLWMLSDDEQAHFLLDGICVAPAARGLGIGSALMTAIEAEARARGYASVRLDVIDSNWRAKALYQRLGYRVAKIQNLGMLRHAFGFRAAITMVKML</sequence>
<dbReference type="RefSeq" id="WP_284325703.1">
    <property type="nucleotide sequence ID" value="NZ_BSPP01000008.1"/>
</dbReference>
<dbReference type="AlphaFoldDB" id="A0AA37TU26"/>
<dbReference type="PROSITE" id="PS51186">
    <property type="entry name" value="GNAT"/>
    <property type="match status" value="1"/>
</dbReference>
<keyword evidence="1" id="KW-0808">Transferase</keyword>
<evidence type="ECO:0000256" key="1">
    <source>
        <dbReference type="ARBA" id="ARBA00022679"/>
    </source>
</evidence>
<evidence type="ECO:0000256" key="2">
    <source>
        <dbReference type="ARBA" id="ARBA00023315"/>
    </source>
</evidence>
<dbReference type="InterPro" id="IPR016181">
    <property type="entry name" value="Acyl_CoA_acyltransferase"/>
</dbReference>
<dbReference type="InterPro" id="IPR050832">
    <property type="entry name" value="Bact_Acetyltransf"/>
</dbReference>
<comment type="caution">
    <text evidence="4">The sequence shown here is derived from an EMBL/GenBank/DDBJ whole genome shotgun (WGS) entry which is preliminary data.</text>
</comment>
<dbReference type="CDD" id="cd04301">
    <property type="entry name" value="NAT_SF"/>
    <property type="match status" value="1"/>
</dbReference>
<dbReference type="EMBL" id="BSPP01000008">
    <property type="protein sequence ID" value="GLS87523.1"/>
    <property type="molecule type" value="Genomic_DNA"/>
</dbReference>
<dbReference type="Pfam" id="PF00583">
    <property type="entry name" value="Acetyltransf_1"/>
    <property type="match status" value="1"/>
</dbReference>